<accession>A0ABQ7IA90</accession>
<dbReference type="GeneID" id="62236675"/>
<dbReference type="EMBL" id="RCSX01000032">
    <property type="protein sequence ID" value="KAF7917876.1"/>
    <property type="molecule type" value="Genomic_DNA"/>
</dbReference>
<proteinExistence type="predicted"/>
<evidence type="ECO:0000313" key="1">
    <source>
        <dbReference type="EMBL" id="KAF7917876.1"/>
    </source>
</evidence>
<gene>
    <name evidence="1" type="ORF">EAE98_009904</name>
</gene>
<comment type="caution">
    <text evidence="1">The sequence shown here is derived from an EMBL/GenBank/DDBJ whole genome shotgun (WGS) entry which is preliminary data.</text>
</comment>
<sequence length="153" mass="16734">MTIDLEDKRSIQAISNPFVQVTRLASYVAEAICENDTSSKASRSKTVKYGVSKTQTQEMTNTVGIEVSASGGFKLAEWSVTLNYQFTSSTSSSFTEFTENEVVQRYDVNPKTCTVMFVKHIYVRGARDAGSTILNEIKIAASNDVHLSGCGLP</sequence>
<dbReference type="RefSeq" id="XP_038805988.1">
    <property type="nucleotide sequence ID" value="XM_038957525.1"/>
</dbReference>
<protein>
    <submittedName>
        <fullName evidence="1">Uncharacterized protein</fullName>
    </submittedName>
</protein>
<reference evidence="1 2" key="1">
    <citation type="journal article" date="2020" name="Genome Biol. Evol.">
        <title>Comparative genomics of Sclerotiniaceae.</title>
        <authorList>
            <person name="Valero Jimenez C.A."/>
            <person name="Steentjes M."/>
            <person name="Scholten O.E."/>
            <person name="Van Kan J.A.L."/>
        </authorList>
    </citation>
    <scope>NUCLEOTIDE SEQUENCE [LARGE SCALE GENOMIC DNA]</scope>
    <source>
        <strain evidence="1 2">B1</strain>
    </source>
</reference>
<dbReference type="Proteomes" id="UP000783213">
    <property type="component" value="Unassembled WGS sequence"/>
</dbReference>
<keyword evidence="2" id="KW-1185">Reference proteome</keyword>
<dbReference type="Gene3D" id="2.170.15.10">
    <property type="entry name" value="Proaerolysin, chain A, domain 3"/>
    <property type="match status" value="1"/>
</dbReference>
<evidence type="ECO:0000313" key="2">
    <source>
        <dbReference type="Proteomes" id="UP000783213"/>
    </source>
</evidence>
<organism evidence="1 2">
    <name type="scientific">Botrytis deweyae</name>
    <dbReference type="NCBI Taxonomy" id="2478750"/>
    <lineage>
        <taxon>Eukaryota</taxon>
        <taxon>Fungi</taxon>
        <taxon>Dikarya</taxon>
        <taxon>Ascomycota</taxon>
        <taxon>Pezizomycotina</taxon>
        <taxon>Leotiomycetes</taxon>
        <taxon>Helotiales</taxon>
        <taxon>Sclerotiniaceae</taxon>
        <taxon>Botrytis</taxon>
    </lineage>
</organism>
<name>A0ABQ7IA90_9HELO</name>